<dbReference type="AlphaFoldDB" id="A0A382IXV2"/>
<name>A0A382IXV2_9ZZZZ</name>
<evidence type="ECO:0000313" key="1">
    <source>
        <dbReference type="EMBL" id="SVC04560.1"/>
    </source>
</evidence>
<reference evidence="1" key="1">
    <citation type="submission" date="2018-05" db="EMBL/GenBank/DDBJ databases">
        <authorList>
            <person name="Lanie J.A."/>
            <person name="Ng W.-L."/>
            <person name="Kazmierczak K.M."/>
            <person name="Andrzejewski T.M."/>
            <person name="Davidsen T.M."/>
            <person name="Wayne K.J."/>
            <person name="Tettelin H."/>
            <person name="Glass J.I."/>
            <person name="Rusch D."/>
            <person name="Podicherti R."/>
            <person name="Tsui H.-C.T."/>
            <person name="Winkler M.E."/>
        </authorList>
    </citation>
    <scope>NUCLEOTIDE SEQUENCE</scope>
</reference>
<accession>A0A382IXV2</accession>
<proteinExistence type="predicted"/>
<dbReference type="EMBL" id="UINC01070420">
    <property type="protein sequence ID" value="SVC04560.1"/>
    <property type="molecule type" value="Genomic_DNA"/>
</dbReference>
<sequence length="186" mass="20659">MKKFVGAMLSIIVLTLIASSVQAVIADDKPRLKTSNFDPDFNVGYEVYVQTTIRDAQGQLLSVSESTNGWIIIPTLPDGVQISGLVDHVFDSNFLSKKEVIVIDSVKYEKIQFLDEKYTAEILYSICPSCAKVGMTSGIMHKVCGNFEAMGYGHHCIPLFKANTPQMHITEGNTVTHQWTILRVMN</sequence>
<protein>
    <submittedName>
        <fullName evidence="1">Uncharacterized protein</fullName>
    </submittedName>
</protein>
<gene>
    <name evidence="1" type="ORF">METZ01_LOCUS257414</name>
</gene>
<organism evidence="1">
    <name type="scientific">marine metagenome</name>
    <dbReference type="NCBI Taxonomy" id="408172"/>
    <lineage>
        <taxon>unclassified sequences</taxon>
        <taxon>metagenomes</taxon>
        <taxon>ecological metagenomes</taxon>
    </lineage>
</organism>